<evidence type="ECO:0000313" key="3">
    <source>
        <dbReference type="Proteomes" id="UP000006718"/>
    </source>
</evidence>
<evidence type="ECO:0008006" key="4">
    <source>
        <dbReference type="Google" id="ProtNLM"/>
    </source>
</evidence>
<dbReference type="AlphaFoldDB" id="A0A5F8ADL1"/>
<sequence>MRTTGEQAFSVFTYKDFSFGFLFFFFFSFSFFFFFFFFETESCSVTSLECSGTISAHCNLHLGFKRFSCLRLLSSWDYRHAPPRPAKFCLFCIFLFFYFYFYFLFFFETESRSVTQAGVQWRDLGSLQAPPPGFTPFSCLSLRVAGTTRARHHARLVFFFVFLVETGFHHVSQDGLDLLTS</sequence>
<dbReference type="PANTHER" id="PTHR46254">
    <property type="entry name" value="PROTEIN GVQW1-RELATED"/>
    <property type="match status" value="1"/>
</dbReference>
<name>A0A5F8ADL1_MACMU</name>
<keyword evidence="1" id="KW-0472">Membrane</keyword>
<feature type="transmembrane region" description="Helical" evidence="1">
    <location>
        <begin position="17"/>
        <end position="38"/>
    </location>
</feature>
<dbReference type="VEuPathDB" id="HostDB:ENSMMUG00000052424"/>
<dbReference type="GeneTree" id="ENSGT00940000167556"/>
<keyword evidence="1" id="KW-0812">Transmembrane</keyword>
<dbReference type="PRINTS" id="PR02045">
    <property type="entry name" value="F138DOMAIN"/>
</dbReference>
<dbReference type="PANTHER" id="PTHR46254:SF7">
    <property type="entry name" value="PI4-KINASE N-TERMINAL DOMAIN-CONTAINING PROTEIN"/>
    <property type="match status" value="1"/>
</dbReference>
<dbReference type="Bgee" id="ENSMMUG00000052424">
    <property type="expression patterns" value="Expressed in cortex of kidney and 21 other cell types or tissues"/>
</dbReference>
<evidence type="ECO:0000313" key="2">
    <source>
        <dbReference type="Ensembl" id="ENSMMUP00000076020.1"/>
    </source>
</evidence>
<evidence type="ECO:0000256" key="1">
    <source>
        <dbReference type="SAM" id="Phobius"/>
    </source>
</evidence>
<organism evidence="2 3">
    <name type="scientific">Macaca mulatta</name>
    <name type="common">Rhesus macaque</name>
    <dbReference type="NCBI Taxonomy" id="9544"/>
    <lineage>
        <taxon>Eukaryota</taxon>
        <taxon>Metazoa</taxon>
        <taxon>Chordata</taxon>
        <taxon>Craniata</taxon>
        <taxon>Vertebrata</taxon>
        <taxon>Euteleostomi</taxon>
        <taxon>Mammalia</taxon>
        <taxon>Eutheria</taxon>
        <taxon>Euarchontoglires</taxon>
        <taxon>Primates</taxon>
        <taxon>Haplorrhini</taxon>
        <taxon>Catarrhini</taxon>
        <taxon>Cercopithecidae</taxon>
        <taxon>Cercopithecinae</taxon>
        <taxon>Macaca</taxon>
    </lineage>
</organism>
<dbReference type="Ensembl" id="ENSMMUT00000081615.1">
    <property type="protein sequence ID" value="ENSMMUP00000076020.1"/>
    <property type="gene ID" value="ENSMMUG00000052424.1"/>
</dbReference>
<protein>
    <recommendedName>
        <fullName evidence="4">Transmembrane protein</fullName>
    </recommendedName>
</protein>
<proteinExistence type="predicted"/>
<reference evidence="2" key="3">
    <citation type="submission" date="2025-08" db="UniProtKB">
        <authorList>
            <consortium name="Ensembl"/>
        </authorList>
    </citation>
    <scope>IDENTIFICATION</scope>
    <source>
        <strain evidence="2">17573</strain>
    </source>
</reference>
<keyword evidence="1" id="KW-1133">Transmembrane helix</keyword>
<dbReference type="Proteomes" id="UP000006718">
    <property type="component" value="Chromosome 14"/>
</dbReference>
<feature type="transmembrane region" description="Helical" evidence="1">
    <location>
        <begin position="88"/>
        <end position="107"/>
    </location>
</feature>
<reference evidence="2" key="4">
    <citation type="submission" date="2025-09" db="UniProtKB">
        <authorList>
            <consortium name="Ensembl"/>
        </authorList>
    </citation>
    <scope>IDENTIFICATION</scope>
    <source>
        <strain evidence="2">17573</strain>
    </source>
</reference>
<dbReference type="InParanoid" id="A0A5F8ADL1"/>
<accession>A0A5F8ADL1</accession>
<reference evidence="2" key="2">
    <citation type="submission" date="2019-01" db="EMBL/GenBank/DDBJ databases">
        <authorList>
            <person name="Graves T."/>
            <person name="Eichler E.E."/>
            <person name="Wilson R.K."/>
        </authorList>
    </citation>
    <scope>NUCLEOTIDE SEQUENCE [LARGE SCALE GENOMIC DNA]</scope>
    <source>
        <strain evidence="2">17573</strain>
    </source>
</reference>
<reference evidence="3" key="1">
    <citation type="journal article" date="2007" name="Science">
        <title>Evolutionary and biomedical insights from the rhesus macaque genome.</title>
        <authorList>
            <person name="Gibbs R.A."/>
            <person name="Rogers J."/>
            <person name="Katze M.G."/>
            <person name="Bumgarner R."/>
            <person name="Weinstock G.M."/>
            <person name="Mardis E.R."/>
            <person name="Remington K.A."/>
            <person name="Strausberg R.L."/>
            <person name="Venter J.C."/>
            <person name="Wilson R.K."/>
            <person name="Batzer M.A."/>
            <person name="Bustamante C.D."/>
            <person name="Eichler E.E."/>
            <person name="Hahn M.W."/>
            <person name="Hardison R.C."/>
            <person name="Makova K.D."/>
            <person name="Miller W."/>
            <person name="Milosavljevic A."/>
            <person name="Palermo R.E."/>
            <person name="Siepel A."/>
            <person name="Sikela J.M."/>
            <person name="Attaway T."/>
            <person name="Bell S."/>
            <person name="Bernard K.E."/>
            <person name="Buhay C.J."/>
            <person name="Chandrabose M.N."/>
            <person name="Dao M."/>
            <person name="Davis C."/>
            <person name="Delehaunty K.D."/>
            <person name="Ding Y."/>
            <person name="Dinh H.H."/>
            <person name="Dugan-Rocha S."/>
            <person name="Fulton L.A."/>
            <person name="Gabisi R.A."/>
            <person name="Garner T.T."/>
            <person name="Godfrey J."/>
            <person name="Hawes A.C."/>
            <person name="Hernandez J."/>
            <person name="Hines S."/>
            <person name="Holder M."/>
            <person name="Hume J."/>
            <person name="Jhangiani S.N."/>
            <person name="Joshi V."/>
            <person name="Khan Z.M."/>
            <person name="Kirkness E.F."/>
            <person name="Cree A."/>
            <person name="Fowler R.G."/>
            <person name="Lee S."/>
            <person name="Lewis L.R."/>
            <person name="Li Z."/>
            <person name="Liu Y.-S."/>
            <person name="Moore S.M."/>
            <person name="Muzny D."/>
            <person name="Nazareth L.V."/>
            <person name="Ngo D.N."/>
            <person name="Okwuonu G.O."/>
            <person name="Pai G."/>
            <person name="Parker D."/>
            <person name="Paul H.A."/>
            <person name="Pfannkoch C."/>
            <person name="Pohl C.S."/>
            <person name="Rogers Y.-H.C."/>
            <person name="Ruiz S.J."/>
            <person name="Sabo A."/>
            <person name="Santibanez J."/>
            <person name="Schneider B.W."/>
            <person name="Smith S.M."/>
            <person name="Sodergren E."/>
            <person name="Svatek A.F."/>
            <person name="Utterback T.R."/>
            <person name="Vattathil S."/>
            <person name="Warren W."/>
            <person name="White C.S."/>
            <person name="Chinwalla A.T."/>
            <person name="Feng Y."/>
            <person name="Halpern A.L."/>
            <person name="Hillier L.W."/>
            <person name="Huang X."/>
            <person name="Minx P."/>
            <person name="Nelson J.O."/>
            <person name="Pepin K.H."/>
            <person name="Qin X."/>
            <person name="Sutton G.G."/>
            <person name="Venter E."/>
            <person name="Walenz B.P."/>
            <person name="Wallis J.W."/>
            <person name="Worley K.C."/>
            <person name="Yang S.-P."/>
            <person name="Jones S.M."/>
            <person name="Marra M.A."/>
            <person name="Rocchi M."/>
            <person name="Schein J.E."/>
            <person name="Baertsch R."/>
            <person name="Clarke L."/>
            <person name="Csuros M."/>
            <person name="Glasscock J."/>
            <person name="Harris R.A."/>
            <person name="Havlak P."/>
            <person name="Jackson A.R."/>
            <person name="Jiang H."/>
            <person name="Liu Y."/>
            <person name="Messina D.N."/>
            <person name="Shen Y."/>
            <person name="Song H.X.-Z."/>
            <person name="Wylie T."/>
            <person name="Zhang L."/>
            <person name="Birney E."/>
            <person name="Han K."/>
            <person name="Konkel M.K."/>
            <person name="Lee J."/>
            <person name="Smit A.F.A."/>
            <person name="Ullmer B."/>
            <person name="Wang H."/>
            <person name="Xing J."/>
            <person name="Burhans R."/>
            <person name="Cheng Z."/>
            <person name="Karro J.E."/>
            <person name="Ma J."/>
            <person name="Raney B."/>
            <person name="She X."/>
            <person name="Cox M.J."/>
            <person name="Demuth J.P."/>
            <person name="Dumas L.J."/>
            <person name="Han S.-G."/>
            <person name="Hopkins J."/>
            <person name="Karimpour-Fard A."/>
            <person name="Kim Y.H."/>
            <person name="Pollack J.R."/>
            <person name="Vinar T."/>
            <person name="Addo-Quaye C."/>
            <person name="Degenhardt J."/>
            <person name="Denby A."/>
            <person name="Hubisz M.J."/>
            <person name="Indap A."/>
            <person name="Kosiol C."/>
            <person name="Lahn B.T."/>
            <person name="Lawson H.A."/>
            <person name="Marklein A."/>
            <person name="Nielsen R."/>
            <person name="Vallender E.J."/>
            <person name="Clark A.G."/>
            <person name="Ferguson B."/>
            <person name="Hernandez R.D."/>
            <person name="Hirani K."/>
            <person name="Kehrer-Sawatzki H."/>
            <person name="Kolb J."/>
            <person name="Patil S."/>
            <person name="Pu L.-L."/>
            <person name="Ren Y."/>
            <person name="Smith D.G."/>
            <person name="Wheeler D.A."/>
            <person name="Schenck I."/>
            <person name="Ball E.V."/>
            <person name="Chen R."/>
            <person name="Cooper D.N."/>
            <person name="Giardine B."/>
            <person name="Hsu F."/>
            <person name="Kent W.J."/>
            <person name="Lesk A."/>
            <person name="Nelson D.L."/>
            <person name="O'brien W.E."/>
            <person name="Pruefer K."/>
            <person name="Stenson P.D."/>
            <person name="Wallace J.C."/>
            <person name="Ke H."/>
            <person name="Liu X.-M."/>
            <person name="Wang P."/>
            <person name="Xiang A.P."/>
            <person name="Yang F."/>
            <person name="Barber G.P."/>
            <person name="Haussler D."/>
            <person name="Karolchik D."/>
            <person name="Kern A.D."/>
            <person name="Kuhn R.M."/>
            <person name="Smith K.E."/>
            <person name="Zwieg A.S."/>
        </authorList>
    </citation>
    <scope>NUCLEOTIDE SEQUENCE [LARGE SCALE GENOMIC DNA]</scope>
    <source>
        <strain evidence="3">17573</strain>
    </source>
</reference>
<keyword evidence="3" id="KW-1185">Reference proteome</keyword>